<feature type="compositionally biased region" description="Basic and acidic residues" evidence="7">
    <location>
        <begin position="205"/>
        <end position="219"/>
    </location>
</feature>
<dbReference type="GO" id="GO:0001096">
    <property type="term" value="F:TFIIF-class transcription factor complex binding"/>
    <property type="evidence" value="ECO:0007669"/>
    <property type="project" value="TreeGrafter"/>
</dbReference>
<feature type="region of interest" description="Disordered" evidence="7">
    <location>
        <begin position="1"/>
        <end position="95"/>
    </location>
</feature>
<feature type="compositionally biased region" description="Basic and acidic residues" evidence="7">
    <location>
        <begin position="471"/>
        <end position="485"/>
    </location>
</feature>
<evidence type="ECO:0000313" key="9">
    <source>
        <dbReference type="Proteomes" id="UP001305647"/>
    </source>
</evidence>
<feature type="compositionally biased region" description="Low complexity" evidence="7">
    <location>
        <begin position="610"/>
        <end position="619"/>
    </location>
</feature>
<dbReference type="AlphaFoldDB" id="A0AAN6Q4T4"/>
<dbReference type="InterPro" id="IPR011039">
    <property type="entry name" value="TFIIF_interaction"/>
</dbReference>
<evidence type="ECO:0000256" key="7">
    <source>
        <dbReference type="SAM" id="MobiDB-lite"/>
    </source>
</evidence>
<feature type="compositionally biased region" description="Basic and acidic residues" evidence="7">
    <location>
        <begin position="322"/>
        <end position="335"/>
    </location>
</feature>
<evidence type="ECO:0000256" key="3">
    <source>
        <dbReference type="ARBA" id="ARBA00023015"/>
    </source>
</evidence>
<accession>A0AAN6Q4T4</accession>
<dbReference type="Proteomes" id="UP001305647">
    <property type="component" value="Unassembled WGS sequence"/>
</dbReference>
<feature type="compositionally biased region" description="Basic and acidic residues" evidence="7">
    <location>
        <begin position="408"/>
        <end position="428"/>
    </location>
</feature>
<name>A0AAN6Q4T4_9PEZI</name>
<dbReference type="GO" id="GO:0006367">
    <property type="term" value="P:transcription initiation at RNA polymerase II promoter"/>
    <property type="evidence" value="ECO:0007669"/>
    <property type="project" value="InterPro"/>
</dbReference>
<evidence type="ECO:0000256" key="1">
    <source>
        <dbReference type="ARBA" id="ARBA00004123"/>
    </source>
</evidence>
<organism evidence="8 9">
    <name type="scientific">Parathielavia hyrcaniae</name>
    <dbReference type="NCBI Taxonomy" id="113614"/>
    <lineage>
        <taxon>Eukaryota</taxon>
        <taxon>Fungi</taxon>
        <taxon>Dikarya</taxon>
        <taxon>Ascomycota</taxon>
        <taxon>Pezizomycotina</taxon>
        <taxon>Sordariomycetes</taxon>
        <taxon>Sordariomycetidae</taxon>
        <taxon>Sordariales</taxon>
        <taxon>Chaetomiaceae</taxon>
        <taxon>Parathielavia</taxon>
    </lineage>
</organism>
<keyword evidence="6" id="KW-0539">Nucleus</keyword>
<comment type="similarity">
    <text evidence="2">Belongs to the TFIIF alpha subunit family.</text>
</comment>
<evidence type="ECO:0000256" key="4">
    <source>
        <dbReference type="ARBA" id="ARBA00023125"/>
    </source>
</evidence>
<dbReference type="EMBL" id="MU863638">
    <property type="protein sequence ID" value="KAK4100882.1"/>
    <property type="molecule type" value="Genomic_DNA"/>
</dbReference>
<comment type="subcellular location">
    <subcellularLocation>
        <location evidence="1">Nucleus</location>
    </subcellularLocation>
</comment>
<dbReference type="GO" id="GO:0016251">
    <property type="term" value="F:RNA polymerase II general transcription initiation factor activity"/>
    <property type="evidence" value="ECO:0007669"/>
    <property type="project" value="TreeGrafter"/>
</dbReference>
<dbReference type="PANTHER" id="PTHR13011">
    <property type="entry name" value="TFIIF-ALPHA"/>
    <property type="match status" value="1"/>
</dbReference>
<proteinExistence type="inferred from homology"/>
<keyword evidence="4" id="KW-0238">DNA-binding</keyword>
<evidence type="ECO:0000256" key="6">
    <source>
        <dbReference type="ARBA" id="ARBA00023242"/>
    </source>
</evidence>
<feature type="region of interest" description="Disordered" evidence="7">
    <location>
        <begin position="322"/>
        <end position="648"/>
    </location>
</feature>
<feature type="compositionally biased region" description="Polar residues" evidence="7">
    <location>
        <begin position="451"/>
        <end position="460"/>
    </location>
</feature>
<feature type="region of interest" description="Disordered" evidence="7">
    <location>
        <begin position="189"/>
        <end position="230"/>
    </location>
</feature>
<sequence>MSAPPPAGGNGPARPPARAPFRPSSTANPLVARKKPRPQPAMARPPKTNNGPGKGGVGDKKKAVLDDPADPTMRQLAQTRAENGGWTQNPPEQYTDFPLVMTKRSMLEGLRHHIMRLSNAKGDSSRAKGEAVVDVTNQDQFPRPVTLLRRDPRLPPAYRMAAKEESAPADPAEAAEFERLRQLKADKEAQRALDQAQIAPVMRGNEPKPKPSNNKKEKPTAFYGRNSEVQKKESKVHYEETWPWHLEDAEGKAGVWVGSYIASLSDTNAALVIDGARFRMIPLERYYRFDEKPKFDTLSLDDAEKMMYEVKEIKRWVMKQKDNEQMEREKNETRQFLRGPTRVKTESATSRLARRTERQDDFELDMSGDEFQDDDEAPGFEADEDEDAKEAKDRIRREQVSANTFGEGEEKKVEQQEREEQLEKERSKLIGKQTVKTLKKLEHGQDYDNLESGSDENNPFTDESDTDEESSDHADKEDEEGKKTDQGASGANTKGDTTPSGRQKTVNALKKGKLKRAGSPNMSESSDNEAARKKLKTGMGSVVASRGGTPIPGRPKQLGAAMSDGEATGGEASDAGARLKKKLKQKPGMRTGATPSGSRAGSPAPAGSQGPKTGTATPSGSPPPGDRIVPIATQPPKAGTAASSGPDRIQPLEIAEALAPYAKEGISLSNLMKMFQKRIGKPGNITKSEWIQMVKANAVYSAADKLLRPKPGNGSP</sequence>
<reference evidence="8" key="1">
    <citation type="journal article" date="2023" name="Mol. Phylogenet. Evol.">
        <title>Genome-scale phylogeny and comparative genomics of the fungal order Sordariales.</title>
        <authorList>
            <person name="Hensen N."/>
            <person name="Bonometti L."/>
            <person name="Westerberg I."/>
            <person name="Brannstrom I.O."/>
            <person name="Guillou S."/>
            <person name="Cros-Aarteil S."/>
            <person name="Calhoun S."/>
            <person name="Haridas S."/>
            <person name="Kuo A."/>
            <person name="Mondo S."/>
            <person name="Pangilinan J."/>
            <person name="Riley R."/>
            <person name="LaButti K."/>
            <person name="Andreopoulos B."/>
            <person name="Lipzen A."/>
            <person name="Chen C."/>
            <person name="Yan M."/>
            <person name="Daum C."/>
            <person name="Ng V."/>
            <person name="Clum A."/>
            <person name="Steindorff A."/>
            <person name="Ohm R.A."/>
            <person name="Martin F."/>
            <person name="Silar P."/>
            <person name="Natvig D.O."/>
            <person name="Lalanne C."/>
            <person name="Gautier V."/>
            <person name="Ament-Velasquez S.L."/>
            <person name="Kruys A."/>
            <person name="Hutchinson M.I."/>
            <person name="Powell A.J."/>
            <person name="Barry K."/>
            <person name="Miller A.N."/>
            <person name="Grigoriev I.V."/>
            <person name="Debuchy R."/>
            <person name="Gladieux P."/>
            <person name="Hiltunen Thoren M."/>
            <person name="Johannesson H."/>
        </authorList>
    </citation>
    <scope>NUCLEOTIDE SEQUENCE</scope>
    <source>
        <strain evidence="8">CBS 757.83</strain>
    </source>
</reference>
<dbReference type="PANTHER" id="PTHR13011:SF0">
    <property type="entry name" value="GENERAL TRANSCRIPTION FACTOR IIF SUBUNIT 1"/>
    <property type="match status" value="1"/>
</dbReference>
<feature type="compositionally biased region" description="Acidic residues" evidence="7">
    <location>
        <begin position="362"/>
        <end position="388"/>
    </location>
</feature>
<keyword evidence="5" id="KW-0804">Transcription</keyword>
<dbReference type="InterPro" id="IPR008851">
    <property type="entry name" value="TFIIF-alpha"/>
</dbReference>
<evidence type="ECO:0000256" key="2">
    <source>
        <dbReference type="ARBA" id="ARBA00005249"/>
    </source>
</evidence>
<keyword evidence="9" id="KW-1185">Reference proteome</keyword>
<feature type="compositionally biased region" description="Polar residues" evidence="7">
    <location>
        <begin position="486"/>
        <end position="506"/>
    </location>
</feature>
<feature type="compositionally biased region" description="Polar residues" evidence="7">
    <location>
        <begin position="75"/>
        <end position="92"/>
    </location>
</feature>
<dbReference type="GO" id="GO:0032968">
    <property type="term" value="P:positive regulation of transcription elongation by RNA polymerase II"/>
    <property type="evidence" value="ECO:0007669"/>
    <property type="project" value="InterPro"/>
</dbReference>
<feature type="compositionally biased region" description="Pro residues" evidence="7">
    <location>
        <begin position="1"/>
        <end position="18"/>
    </location>
</feature>
<keyword evidence="3" id="KW-0805">Transcription regulation</keyword>
<dbReference type="GO" id="GO:0005674">
    <property type="term" value="C:transcription factor TFIIF complex"/>
    <property type="evidence" value="ECO:0007669"/>
    <property type="project" value="TreeGrafter"/>
</dbReference>
<dbReference type="GO" id="GO:0003677">
    <property type="term" value="F:DNA binding"/>
    <property type="evidence" value="ECO:0007669"/>
    <property type="project" value="UniProtKB-KW"/>
</dbReference>
<feature type="compositionally biased region" description="Basic residues" evidence="7">
    <location>
        <begin position="578"/>
        <end position="587"/>
    </location>
</feature>
<protein>
    <submittedName>
        <fullName evidence="8">Rap30/74 interaction domain-containing protein</fullName>
    </submittedName>
</protein>
<feature type="compositionally biased region" description="Basic and acidic residues" evidence="7">
    <location>
        <begin position="389"/>
        <end position="399"/>
    </location>
</feature>
<comment type="caution">
    <text evidence="8">The sequence shown here is derived from an EMBL/GenBank/DDBJ whole genome shotgun (WGS) entry which is preliminary data.</text>
</comment>
<evidence type="ECO:0000256" key="5">
    <source>
        <dbReference type="ARBA" id="ARBA00023163"/>
    </source>
</evidence>
<reference evidence="8" key="2">
    <citation type="submission" date="2023-05" db="EMBL/GenBank/DDBJ databases">
        <authorList>
            <consortium name="Lawrence Berkeley National Laboratory"/>
            <person name="Steindorff A."/>
            <person name="Hensen N."/>
            <person name="Bonometti L."/>
            <person name="Westerberg I."/>
            <person name="Brannstrom I.O."/>
            <person name="Guillou S."/>
            <person name="Cros-Aarteil S."/>
            <person name="Calhoun S."/>
            <person name="Haridas S."/>
            <person name="Kuo A."/>
            <person name="Mondo S."/>
            <person name="Pangilinan J."/>
            <person name="Riley R."/>
            <person name="Labutti K."/>
            <person name="Andreopoulos B."/>
            <person name="Lipzen A."/>
            <person name="Chen C."/>
            <person name="Yanf M."/>
            <person name="Daum C."/>
            <person name="Ng V."/>
            <person name="Clum A."/>
            <person name="Ohm R."/>
            <person name="Martin F."/>
            <person name="Silar P."/>
            <person name="Natvig D."/>
            <person name="Lalanne C."/>
            <person name="Gautier V."/>
            <person name="Ament-Velasquez S.L."/>
            <person name="Kruys A."/>
            <person name="Hutchinson M.I."/>
            <person name="Powell A.J."/>
            <person name="Barry K."/>
            <person name="Miller A.N."/>
            <person name="Grigoriev I.V."/>
            <person name="Debuchy R."/>
            <person name="Gladieux P."/>
            <person name="Thoren M.H."/>
            <person name="Johannesson H."/>
        </authorList>
    </citation>
    <scope>NUCLEOTIDE SEQUENCE</scope>
    <source>
        <strain evidence="8">CBS 757.83</strain>
    </source>
</reference>
<evidence type="ECO:0000313" key="8">
    <source>
        <dbReference type="EMBL" id="KAK4100882.1"/>
    </source>
</evidence>
<gene>
    <name evidence="8" type="ORF">N658DRAFT_496969</name>
</gene>
<dbReference type="SUPFAM" id="SSF50916">
    <property type="entry name" value="Rap30/74 interaction domains"/>
    <property type="match status" value="1"/>
</dbReference>